<evidence type="ECO:0000313" key="3">
    <source>
        <dbReference type="Proteomes" id="UP000075884"/>
    </source>
</evidence>
<feature type="compositionally biased region" description="Low complexity" evidence="1">
    <location>
        <begin position="353"/>
        <end position="366"/>
    </location>
</feature>
<proteinExistence type="predicted"/>
<organism evidence="2 3">
    <name type="scientific">Anopheles dirus</name>
    <dbReference type="NCBI Taxonomy" id="7168"/>
    <lineage>
        <taxon>Eukaryota</taxon>
        <taxon>Metazoa</taxon>
        <taxon>Ecdysozoa</taxon>
        <taxon>Arthropoda</taxon>
        <taxon>Hexapoda</taxon>
        <taxon>Insecta</taxon>
        <taxon>Pterygota</taxon>
        <taxon>Neoptera</taxon>
        <taxon>Endopterygota</taxon>
        <taxon>Diptera</taxon>
        <taxon>Nematocera</taxon>
        <taxon>Culicoidea</taxon>
        <taxon>Culicidae</taxon>
        <taxon>Anophelinae</taxon>
        <taxon>Anopheles</taxon>
    </lineage>
</organism>
<feature type="region of interest" description="Disordered" evidence="1">
    <location>
        <begin position="70"/>
        <end position="95"/>
    </location>
</feature>
<feature type="region of interest" description="Disordered" evidence="1">
    <location>
        <begin position="217"/>
        <end position="247"/>
    </location>
</feature>
<feature type="region of interest" description="Disordered" evidence="1">
    <location>
        <begin position="261"/>
        <end position="332"/>
    </location>
</feature>
<dbReference type="VEuPathDB" id="VectorBase:ADIR008873"/>
<reference evidence="2" key="2">
    <citation type="submission" date="2020-05" db="UniProtKB">
        <authorList>
            <consortium name="EnsemblMetazoa"/>
        </authorList>
    </citation>
    <scope>IDENTIFICATION</scope>
    <source>
        <strain evidence="2">WRAIR2</strain>
    </source>
</reference>
<dbReference type="AlphaFoldDB" id="A0A182NMI8"/>
<dbReference type="STRING" id="7168.A0A182NMI8"/>
<dbReference type="GO" id="GO:0034976">
    <property type="term" value="P:response to endoplasmic reticulum stress"/>
    <property type="evidence" value="ECO:0007669"/>
    <property type="project" value="TreeGrafter"/>
</dbReference>
<reference evidence="3" key="1">
    <citation type="submission" date="2013-03" db="EMBL/GenBank/DDBJ databases">
        <title>The Genome Sequence of Anopheles dirus WRAIR2.</title>
        <authorList>
            <consortium name="The Broad Institute Genomics Platform"/>
            <person name="Neafsey D.E."/>
            <person name="Walton C."/>
            <person name="Walker B."/>
            <person name="Young S.K."/>
            <person name="Zeng Q."/>
            <person name="Gargeya S."/>
            <person name="Fitzgerald M."/>
            <person name="Haas B."/>
            <person name="Abouelleil A."/>
            <person name="Allen A.W."/>
            <person name="Alvarado L."/>
            <person name="Arachchi H.M."/>
            <person name="Berlin A.M."/>
            <person name="Chapman S.B."/>
            <person name="Gainer-Dewar J."/>
            <person name="Goldberg J."/>
            <person name="Griggs A."/>
            <person name="Gujja S."/>
            <person name="Hansen M."/>
            <person name="Howarth C."/>
            <person name="Imamovic A."/>
            <person name="Ireland A."/>
            <person name="Larimer J."/>
            <person name="McCowan C."/>
            <person name="Murphy C."/>
            <person name="Pearson M."/>
            <person name="Poon T.W."/>
            <person name="Priest M."/>
            <person name="Roberts A."/>
            <person name="Saif S."/>
            <person name="Shea T."/>
            <person name="Sisk P."/>
            <person name="Sykes S."/>
            <person name="Wortman J."/>
            <person name="Nusbaum C."/>
            <person name="Birren B."/>
        </authorList>
    </citation>
    <scope>NUCLEOTIDE SEQUENCE [LARGE SCALE GENOMIC DNA]</scope>
    <source>
        <strain evidence="3">WRAIR2</strain>
    </source>
</reference>
<evidence type="ECO:0000256" key="1">
    <source>
        <dbReference type="SAM" id="MobiDB-lite"/>
    </source>
</evidence>
<dbReference type="Proteomes" id="UP000075884">
    <property type="component" value="Unassembled WGS sequence"/>
</dbReference>
<sequence length="400" mass="45358">FFYLYHFSFYAYHYRFNGQYSSLALVTSWLFIQHSMIYFFHHYELPVIIQQAQLQQILIQTRNDQAQAQQGAFQQQRQQQQRANAAQQQGPQVLNRRPNQRVQGLAAAVAQNYSVQWTNLLRLLRRPNDNNNNIGDILNRLPRYSLHTLNVNNINGLNASLRDIARNSIQYLRSNLNVGMAMFGGNAAVNLYNNNNNMFGMQHRIVRAAVGLVHNRNPTLQDAPLNDDGTDRDREPPVDRRSNYQRNYEENNFIFPEAVLTTQQQQQHQSTEPSNSQRDMSPTTVGASFNPDVTAAFRSSTIEDRSSKPLTQDVSDAHRVVSKQQQHQMEAAGAIEVPVVAIVDRAVTNDTASQPPSSSSHDSGSSRVLLPEASVLADADHTLRRRHQQTEPAKPNESSL</sequence>
<protein>
    <submittedName>
        <fullName evidence="2">Uncharacterized protein</fullName>
    </submittedName>
</protein>
<feature type="compositionally biased region" description="Basic and acidic residues" evidence="1">
    <location>
        <begin position="229"/>
        <end position="242"/>
    </location>
</feature>
<dbReference type="PANTHER" id="PTHR21650:SF4">
    <property type="entry name" value="MEMBRALIN"/>
    <property type="match status" value="1"/>
</dbReference>
<dbReference type="GO" id="GO:0005783">
    <property type="term" value="C:endoplasmic reticulum"/>
    <property type="evidence" value="ECO:0007669"/>
    <property type="project" value="TreeGrafter"/>
</dbReference>
<dbReference type="GO" id="GO:1904294">
    <property type="term" value="P:positive regulation of ERAD pathway"/>
    <property type="evidence" value="ECO:0007669"/>
    <property type="project" value="TreeGrafter"/>
</dbReference>
<feature type="compositionally biased region" description="Polar residues" evidence="1">
    <location>
        <begin position="270"/>
        <end position="287"/>
    </location>
</feature>
<dbReference type="PANTHER" id="PTHR21650">
    <property type="entry name" value="MEMBRALIN/KINETOCHORE PROTEIN NUF2"/>
    <property type="match status" value="1"/>
</dbReference>
<evidence type="ECO:0000313" key="2">
    <source>
        <dbReference type="EnsemblMetazoa" id="ADIR008873-PA"/>
    </source>
</evidence>
<name>A0A182NMI8_9DIPT</name>
<feature type="compositionally biased region" description="Low complexity" evidence="1">
    <location>
        <begin position="70"/>
        <end position="92"/>
    </location>
</feature>
<feature type="region of interest" description="Disordered" evidence="1">
    <location>
        <begin position="349"/>
        <end position="400"/>
    </location>
</feature>
<dbReference type="EnsemblMetazoa" id="ADIR008873-RA">
    <property type="protein sequence ID" value="ADIR008873-PA"/>
    <property type="gene ID" value="ADIR008873"/>
</dbReference>
<keyword evidence="3" id="KW-1185">Reference proteome</keyword>
<accession>A0A182NMI8</accession>